<organism evidence="2 3">
    <name type="scientific">Cercospora kikuchii</name>
    <dbReference type="NCBI Taxonomy" id="84275"/>
    <lineage>
        <taxon>Eukaryota</taxon>
        <taxon>Fungi</taxon>
        <taxon>Dikarya</taxon>
        <taxon>Ascomycota</taxon>
        <taxon>Pezizomycotina</taxon>
        <taxon>Dothideomycetes</taxon>
        <taxon>Dothideomycetidae</taxon>
        <taxon>Mycosphaerellales</taxon>
        <taxon>Mycosphaerellaceae</taxon>
        <taxon>Cercospora</taxon>
    </lineage>
</organism>
<evidence type="ECO:0000313" key="2">
    <source>
        <dbReference type="EMBL" id="GIZ43281.1"/>
    </source>
</evidence>
<feature type="compositionally biased region" description="Basic and acidic residues" evidence="1">
    <location>
        <begin position="31"/>
        <end position="44"/>
    </location>
</feature>
<dbReference type="GeneID" id="68292088"/>
<accession>A0A9P3CJI9</accession>
<reference evidence="2 3" key="1">
    <citation type="submission" date="2021-01" db="EMBL/GenBank/DDBJ databases">
        <title>Cercospora kikuchii MAFF 305040 whole genome shotgun sequence.</title>
        <authorList>
            <person name="Kashiwa T."/>
            <person name="Suzuki T."/>
        </authorList>
    </citation>
    <scope>NUCLEOTIDE SEQUENCE [LARGE SCALE GENOMIC DNA]</scope>
    <source>
        <strain evidence="2 3">MAFF 305040</strain>
    </source>
</reference>
<feature type="region of interest" description="Disordered" evidence="1">
    <location>
        <begin position="1"/>
        <end position="76"/>
    </location>
</feature>
<dbReference type="OrthoDB" id="62952at2759"/>
<dbReference type="AlphaFoldDB" id="A0A9P3CJI9"/>
<proteinExistence type="predicted"/>
<gene>
    <name evidence="2" type="ORF">CKM354_000651300</name>
</gene>
<dbReference type="PANTHER" id="PTHR42085">
    <property type="entry name" value="F-BOX DOMAIN-CONTAINING PROTEIN"/>
    <property type="match status" value="1"/>
</dbReference>
<dbReference type="EMBL" id="BOLY01000004">
    <property type="protein sequence ID" value="GIZ43281.1"/>
    <property type="molecule type" value="Genomic_DNA"/>
</dbReference>
<name>A0A9P3CJI9_9PEZI</name>
<sequence>MPPKNAQKTKAADKATDKWPSTPVKQKPKPKKEPDSDIKSDAEPPKLAATPSKKTPKKQSQTVEFAPLKRDPDSPAAVSIDVSVSNEEPVAEPKKKGNGFEKLLRLESADKFVILKTFMLTEGPDEGCQAILVRPAKPFAFLSLEPEIRTRIYRFYFANKGVVDDSIQVDGKRKGLFQDMYAKTYSNDSKNRVGLLAVNKQVHQEAVQIFYSIPIRLDGTSSVMDFLSQIDSAVRQRITSVVIKNYQKATARTALNVLAECKNLTRVHFDSGLFSEGDPQKAAKALFGDAHKFLQAIGSAKGNKEAGVDILSFGKQALTLKTDSPKNKDEKIAKSWPDHMVNEMRESLKSKLK</sequence>
<evidence type="ECO:0000256" key="1">
    <source>
        <dbReference type="SAM" id="MobiDB-lite"/>
    </source>
</evidence>
<evidence type="ECO:0000313" key="3">
    <source>
        <dbReference type="Proteomes" id="UP000825890"/>
    </source>
</evidence>
<dbReference type="RefSeq" id="XP_044657768.1">
    <property type="nucleotide sequence ID" value="XM_044801833.1"/>
</dbReference>
<dbReference type="InterPro" id="IPR038883">
    <property type="entry name" value="AN11006-like"/>
</dbReference>
<dbReference type="PANTHER" id="PTHR42085:SF8">
    <property type="entry name" value="F-BOX DOMAIN-CONTAINING PROTEIN"/>
    <property type="match status" value="1"/>
</dbReference>
<protein>
    <submittedName>
        <fullName evidence="2">Uncharacterized protein</fullName>
    </submittedName>
</protein>
<dbReference type="Proteomes" id="UP000825890">
    <property type="component" value="Unassembled WGS sequence"/>
</dbReference>
<comment type="caution">
    <text evidence="2">The sequence shown here is derived from an EMBL/GenBank/DDBJ whole genome shotgun (WGS) entry which is preliminary data.</text>
</comment>
<keyword evidence="3" id="KW-1185">Reference proteome</keyword>